<dbReference type="Proteomes" id="UP000286045">
    <property type="component" value="Unassembled WGS sequence"/>
</dbReference>
<reference evidence="1 2" key="1">
    <citation type="submission" date="2018-12" db="EMBL/GenBank/DDBJ databases">
        <title>Draft genome sequence of Xylaria grammica IHI A82.</title>
        <authorList>
            <person name="Buettner E."/>
            <person name="Kellner H."/>
        </authorList>
    </citation>
    <scope>NUCLEOTIDE SEQUENCE [LARGE SCALE GENOMIC DNA]</scope>
    <source>
        <strain evidence="1 2">IHI A82</strain>
    </source>
</reference>
<dbReference type="AlphaFoldDB" id="A0A439D1T2"/>
<accession>A0A439D1T2</accession>
<keyword evidence="2" id="KW-1185">Reference proteome</keyword>
<dbReference type="EMBL" id="RYZI01000204">
    <property type="protein sequence ID" value="RWA08368.1"/>
    <property type="molecule type" value="Genomic_DNA"/>
</dbReference>
<organism evidence="1 2">
    <name type="scientific">Xylaria grammica</name>
    <dbReference type="NCBI Taxonomy" id="363999"/>
    <lineage>
        <taxon>Eukaryota</taxon>
        <taxon>Fungi</taxon>
        <taxon>Dikarya</taxon>
        <taxon>Ascomycota</taxon>
        <taxon>Pezizomycotina</taxon>
        <taxon>Sordariomycetes</taxon>
        <taxon>Xylariomycetidae</taxon>
        <taxon>Xylariales</taxon>
        <taxon>Xylariaceae</taxon>
        <taxon>Xylaria</taxon>
    </lineage>
</organism>
<sequence length="121" mass="13616">MSTTCLSAEVAPSLSDLIGRVLATVDSPDFEAWRSRAVKDTQRIVLQTPDGVVLWVQTDAGLEIMPPYFNAKHRINFEFMFREHAREWEGGWATASTPKSRTAFARIGYKGVIWQLSLSRA</sequence>
<name>A0A439D1T2_9PEZI</name>
<evidence type="ECO:0000313" key="2">
    <source>
        <dbReference type="Proteomes" id="UP000286045"/>
    </source>
</evidence>
<comment type="caution">
    <text evidence="1">The sequence shown here is derived from an EMBL/GenBank/DDBJ whole genome shotgun (WGS) entry which is preliminary data.</text>
</comment>
<protein>
    <submittedName>
        <fullName evidence="1">Uncharacterized protein</fullName>
    </submittedName>
</protein>
<proteinExistence type="predicted"/>
<evidence type="ECO:0000313" key="1">
    <source>
        <dbReference type="EMBL" id="RWA08368.1"/>
    </source>
</evidence>
<gene>
    <name evidence="1" type="ORF">EKO27_g6740</name>
</gene>